<evidence type="ECO:0000313" key="2">
    <source>
        <dbReference type="EMBL" id="KAK2811396.1"/>
    </source>
</evidence>
<keyword evidence="3" id="KW-1185">Reference proteome</keyword>
<feature type="region of interest" description="Disordered" evidence="1">
    <location>
        <begin position="107"/>
        <end position="142"/>
    </location>
</feature>
<evidence type="ECO:0000256" key="1">
    <source>
        <dbReference type="SAM" id="MobiDB-lite"/>
    </source>
</evidence>
<sequence length="190" mass="21576">MSETRFDRRIGFDRVSLQSALAWRVRSAREDRGAAWERDGSFFFQSVHRTSRWSLFESPTNSERLVTPPDAGRVERTVDRNSFLLPKTGVKLDYVSKIKSNARFLEKQRSRHDRTAAEPSAEEERGCCHSSSANPTSLRAEPGADLKDALPEVMYQENYSADLNLMDYLRRSNQASAQCARCVARRALAG</sequence>
<proteinExistence type="predicted"/>
<reference evidence="2" key="1">
    <citation type="submission" date="2023-07" db="EMBL/GenBank/DDBJ databases">
        <title>Chromosome-level Genome Assembly of Striped Snakehead (Channa striata).</title>
        <authorList>
            <person name="Liu H."/>
        </authorList>
    </citation>
    <scope>NUCLEOTIDE SEQUENCE</scope>
    <source>
        <strain evidence="2">Gz</strain>
        <tissue evidence="2">Muscle</tissue>
    </source>
</reference>
<accession>A0AA88LID7</accession>
<dbReference type="EMBL" id="JAUPFM010000179">
    <property type="protein sequence ID" value="KAK2811396.1"/>
    <property type="molecule type" value="Genomic_DNA"/>
</dbReference>
<organism evidence="2 3">
    <name type="scientific">Channa striata</name>
    <name type="common">Snakehead murrel</name>
    <name type="synonym">Ophicephalus striatus</name>
    <dbReference type="NCBI Taxonomy" id="64152"/>
    <lineage>
        <taxon>Eukaryota</taxon>
        <taxon>Metazoa</taxon>
        <taxon>Chordata</taxon>
        <taxon>Craniata</taxon>
        <taxon>Vertebrata</taxon>
        <taxon>Euteleostomi</taxon>
        <taxon>Actinopterygii</taxon>
        <taxon>Neopterygii</taxon>
        <taxon>Teleostei</taxon>
        <taxon>Neoteleostei</taxon>
        <taxon>Acanthomorphata</taxon>
        <taxon>Anabantaria</taxon>
        <taxon>Anabantiformes</taxon>
        <taxon>Channoidei</taxon>
        <taxon>Channidae</taxon>
        <taxon>Channa</taxon>
    </lineage>
</organism>
<comment type="caution">
    <text evidence="2">The sequence shown here is derived from an EMBL/GenBank/DDBJ whole genome shotgun (WGS) entry which is preliminary data.</text>
</comment>
<protein>
    <submittedName>
        <fullName evidence="2">Uncharacterized protein</fullName>
    </submittedName>
</protein>
<feature type="compositionally biased region" description="Basic and acidic residues" evidence="1">
    <location>
        <begin position="107"/>
        <end position="127"/>
    </location>
</feature>
<name>A0AA88LID7_CHASR</name>
<evidence type="ECO:0000313" key="3">
    <source>
        <dbReference type="Proteomes" id="UP001187415"/>
    </source>
</evidence>
<dbReference type="Proteomes" id="UP001187415">
    <property type="component" value="Unassembled WGS sequence"/>
</dbReference>
<dbReference type="AlphaFoldDB" id="A0AA88LID7"/>
<gene>
    <name evidence="2" type="ORF">Q5P01_000226</name>
</gene>